<evidence type="ECO:0000313" key="5">
    <source>
        <dbReference type="EMBL" id="EOT67239.1"/>
    </source>
</evidence>
<dbReference type="RefSeq" id="WP_010742368.1">
    <property type="nucleotide sequence ID" value="NZ_KB946251.1"/>
</dbReference>
<dbReference type="AlphaFoldDB" id="R2QYI4"/>
<evidence type="ECO:0000313" key="4">
    <source>
        <dbReference type="EMBL" id="EOH73481.1"/>
    </source>
</evidence>
<comment type="caution">
    <text evidence="4">The sequence shown here is derived from an EMBL/GenBank/DDBJ whole genome shotgun (WGS) entry which is preliminary data.</text>
</comment>
<reference evidence="4 6" key="1">
    <citation type="submission" date="2013-02" db="EMBL/GenBank/DDBJ databases">
        <title>The Genome Sequence of Enterococcus malodoratus ATCC_43197.</title>
        <authorList>
            <consortium name="The Broad Institute Genome Sequencing Platform"/>
            <consortium name="The Broad Institute Genome Sequencing Center for Infectious Disease"/>
            <person name="Earl A.M."/>
            <person name="Gilmore M.S."/>
            <person name="Lebreton F."/>
            <person name="Walker B."/>
            <person name="Young S.K."/>
            <person name="Zeng Q."/>
            <person name="Gargeya S."/>
            <person name="Fitzgerald M."/>
            <person name="Haas B."/>
            <person name="Abouelleil A."/>
            <person name="Alvarado L."/>
            <person name="Arachchi H.M."/>
            <person name="Berlin A.M."/>
            <person name="Chapman S.B."/>
            <person name="Dewar J."/>
            <person name="Goldberg J."/>
            <person name="Griggs A."/>
            <person name="Gujja S."/>
            <person name="Hansen M."/>
            <person name="Howarth C."/>
            <person name="Imamovic A."/>
            <person name="Larimer J."/>
            <person name="McCowan C."/>
            <person name="Murphy C."/>
            <person name="Neiman D."/>
            <person name="Pearson M."/>
            <person name="Priest M."/>
            <person name="Roberts A."/>
            <person name="Saif S."/>
            <person name="Shea T."/>
            <person name="Sisk P."/>
            <person name="Sykes S."/>
            <person name="Wortman J."/>
            <person name="Nusbaum C."/>
            <person name="Birren B."/>
        </authorList>
    </citation>
    <scope>NUCLEOTIDE SEQUENCE [LARGE SCALE GENOMIC DNA]</scope>
    <source>
        <strain evidence="4 6">ATCC 43197</strain>
    </source>
</reference>
<comment type="similarity">
    <text evidence="1 3">Belongs to the triosephosphate isomerase family.</text>
</comment>
<dbReference type="UniPathway" id="UPA00109">
    <property type="reaction ID" value="UER00189"/>
</dbReference>
<dbReference type="Pfam" id="PF00121">
    <property type="entry name" value="TIM"/>
    <property type="match status" value="1"/>
</dbReference>
<accession>R2QYI4</accession>
<dbReference type="Proteomes" id="UP000014148">
    <property type="component" value="Unassembled WGS sequence"/>
</dbReference>
<evidence type="ECO:0000256" key="1">
    <source>
        <dbReference type="ARBA" id="ARBA00007422"/>
    </source>
</evidence>
<dbReference type="GO" id="GO:0019563">
    <property type="term" value="P:glycerol catabolic process"/>
    <property type="evidence" value="ECO:0007669"/>
    <property type="project" value="TreeGrafter"/>
</dbReference>
<name>R2QYI4_9ENTE</name>
<sequence>MKKAIVGMSLKNYINLPEESVKLASAIQSVAEGHTQEAEIFILPSIGTLESVAEQLSNTKLGFGAQNISPKSNGAYTGEYSIETLDAIGGQYVEIGHFERRNYFNETDAMIKQKVELSLSFGMTAILCVGERDENLTYSELYTFLEGQLVGALQNINVEDADKLIIAYEPGWSIGKEQAAPNSHVWKTHEIIYTILKNNFDDIVANSIRLIYGGSVSKENAYEITKSDHVDGVFVGRFGHKPENFETIVKAILKNKAKGG</sequence>
<dbReference type="GO" id="GO:0006094">
    <property type="term" value="P:gluconeogenesis"/>
    <property type="evidence" value="ECO:0007669"/>
    <property type="project" value="UniProtKB-UniPathway"/>
</dbReference>
<proteinExistence type="inferred from homology"/>
<dbReference type="EC" id="5.3.1.1" evidence="3"/>
<protein>
    <recommendedName>
        <fullName evidence="3">Triosephosphate isomerase</fullName>
        <ecNumber evidence="3">5.3.1.1</ecNumber>
    </recommendedName>
</protein>
<keyword evidence="3" id="KW-0312">Gluconeogenesis</keyword>
<keyword evidence="2 3" id="KW-0413">Isomerase</keyword>
<dbReference type="InterPro" id="IPR000652">
    <property type="entry name" value="Triosephosphate_isomerase"/>
</dbReference>
<keyword evidence="3" id="KW-0963">Cytoplasm</keyword>
<comment type="subcellular location">
    <subcellularLocation>
        <location evidence="3">Cytoplasm</location>
    </subcellularLocation>
</comment>
<keyword evidence="7" id="KW-1185">Reference proteome</keyword>
<dbReference type="GO" id="GO:0046166">
    <property type="term" value="P:glyceraldehyde-3-phosphate biosynthetic process"/>
    <property type="evidence" value="ECO:0007669"/>
    <property type="project" value="TreeGrafter"/>
</dbReference>
<evidence type="ECO:0000313" key="7">
    <source>
        <dbReference type="Proteomes" id="UP000014148"/>
    </source>
</evidence>
<comment type="pathway">
    <text evidence="3">Carbohydrate degradation; glycolysis; D-glyceraldehyde 3-phosphate from glycerone phosphate: step 1/1.</text>
</comment>
<comment type="subunit">
    <text evidence="3">Homodimer.</text>
</comment>
<dbReference type="GO" id="GO:0006096">
    <property type="term" value="P:glycolytic process"/>
    <property type="evidence" value="ECO:0007669"/>
    <property type="project" value="UniProtKB-UniPathway"/>
</dbReference>
<evidence type="ECO:0000313" key="6">
    <source>
        <dbReference type="Proteomes" id="UP000013783"/>
    </source>
</evidence>
<evidence type="ECO:0000256" key="3">
    <source>
        <dbReference type="RuleBase" id="RU363013"/>
    </source>
</evidence>
<dbReference type="InterPro" id="IPR035990">
    <property type="entry name" value="TIM_sf"/>
</dbReference>
<dbReference type="PROSITE" id="PS51440">
    <property type="entry name" value="TIM_2"/>
    <property type="match status" value="1"/>
</dbReference>
<dbReference type="GO" id="GO:0004807">
    <property type="term" value="F:triose-phosphate isomerase activity"/>
    <property type="evidence" value="ECO:0007669"/>
    <property type="project" value="UniProtKB-EC"/>
</dbReference>
<dbReference type="STRING" id="71451.RV07_GL003353"/>
<dbReference type="Gene3D" id="3.20.20.70">
    <property type="entry name" value="Aldolase class I"/>
    <property type="match status" value="1"/>
</dbReference>
<dbReference type="PANTHER" id="PTHR21139:SF42">
    <property type="entry name" value="TRIOSEPHOSPHATE ISOMERASE"/>
    <property type="match status" value="1"/>
</dbReference>
<keyword evidence="3" id="KW-0324">Glycolysis</keyword>
<comment type="pathway">
    <text evidence="3">Carbohydrate biosynthesis; gluconeogenesis.</text>
</comment>
<dbReference type="GO" id="GO:0005829">
    <property type="term" value="C:cytosol"/>
    <property type="evidence" value="ECO:0007669"/>
    <property type="project" value="TreeGrafter"/>
</dbReference>
<reference evidence="5 7" key="2">
    <citation type="submission" date="2013-03" db="EMBL/GenBank/DDBJ databases">
        <title>The Genome Sequence of Enterococcus malodoratus ATCC_43197 (PacBio/Illumina hybrid assembly).</title>
        <authorList>
            <consortium name="The Broad Institute Genomics Platform"/>
            <consortium name="The Broad Institute Genome Sequencing Center for Infectious Disease"/>
            <person name="Earl A."/>
            <person name="Russ C."/>
            <person name="Gilmore M."/>
            <person name="Surin D."/>
            <person name="Walker B."/>
            <person name="Young S."/>
            <person name="Zeng Q."/>
            <person name="Gargeya S."/>
            <person name="Fitzgerald M."/>
            <person name="Haas B."/>
            <person name="Abouelleil A."/>
            <person name="Allen A.W."/>
            <person name="Alvarado L."/>
            <person name="Arachchi H.M."/>
            <person name="Berlin A.M."/>
            <person name="Chapman S.B."/>
            <person name="Gainer-Dewar J."/>
            <person name="Goldberg J."/>
            <person name="Griggs A."/>
            <person name="Gujja S."/>
            <person name="Hansen M."/>
            <person name="Howarth C."/>
            <person name="Imamovic A."/>
            <person name="Ireland A."/>
            <person name="Larimer J."/>
            <person name="McCowan C."/>
            <person name="Murphy C."/>
            <person name="Pearson M."/>
            <person name="Poon T.W."/>
            <person name="Priest M."/>
            <person name="Roberts A."/>
            <person name="Saif S."/>
            <person name="Shea T."/>
            <person name="Sisk P."/>
            <person name="Sykes S."/>
            <person name="Wortman J."/>
            <person name="Nusbaum C."/>
            <person name="Birren B."/>
        </authorList>
    </citation>
    <scope>NUCLEOTIDE SEQUENCE [LARGE SCALE GENOMIC DNA]</scope>
    <source>
        <strain evidence="5 7">ATCC 43197</strain>
    </source>
</reference>
<dbReference type="UniPathway" id="UPA00138"/>
<dbReference type="EMBL" id="ASWA01000003">
    <property type="protein sequence ID" value="EOT67239.1"/>
    <property type="molecule type" value="Genomic_DNA"/>
</dbReference>
<dbReference type="PANTHER" id="PTHR21139">
    <property type="entry name" value="TRIOSEPHOSPHATE ISOMERASE"/>
    <property type="match status" value="1"/>
</dbReference>
<evidence type="ECO:0000256" key="2">
    <source>
        <dbReference type="ARBA" id="ARBA00023235"/>
    </source>
</evidence>
<dbReference type="EMBL" id="AJAK01000024">
    <property type="protein sequence ID" value="EOH73481.1"/>
    <property type="molecule type" value="Genomic_DNA"/>
</dbReference>
<dbReference type="CDD" id="cd00311">
    <property type="entry name" value="TIM"/>
    <property type="match status" value="1"/>
</dbReference>
<dbReference type="OrthoDB" id="9809429at2"/>
<organism evidence="4 6">
    <name type="scientific">Enterococcus malodoratus ATCC 43197</name>
    <dbReference type="NCBI Taxonomy" id="1158601"/>
    <lineage>
        <taxon>Bacteria</taxon>
        <taxon>Bacillati</taxon>
        <taxon>Bacillota</taxon>
        <taxon>Bacilli</taxon>
        <taxon>Lactobacillales</taxon>
        <taxon>Enterococcaceae</taxon>
        <taxon>Enterococcus</taxon>
    </lineage>
</organism>
<dbReference type="eggNOG" id="COG0149">
    <property type="taxonomic scope" value="Bacteria"/>
</dbReference>
<dbReference type="PATRIC" id="fig|1158601.3.peg.3549"/>
<dbReference type="InterPro" id="IPR013785">
    <property type="entry name" value="Aldolase_TIM"/>
</dbReference>
<comment type="catalytic activity">
    <reaction evidence="3">
        <text>D-glyceraldehyde 3-phosphate = dihydroxyacetone phosphate</text>
        <dbReference type="Rhea" id="RHEA:18585"/>
        <dbReference type="ChEBI" id="CHEBI:57642"/>
        <dbReference type="ChEBI" id="CHEBI:59776"/>
        <dbReference type="EC" id="5.3.1.1"/>
    </reaction>
</comment>
<gene>
    <name evidence="5" type="ORF">I585_02760</name>
    <name evidence="4" type="ORF">UAI_03578</name>
</gene>
<dbReference type="SUPFAM" id="SSF51351">
    <property type="entry name" value="Triosephosphate isomerase (TIM)"/>
    <property type="match status" value="1"/>
</dbReference>
<dbReference type="Proteomes" id="UP000013783">
    <property type="component" value="Unassembled WGS sequence"/>
</dbReference>